<feature type="domain" description="HTH crp-type" evidence="1">
    <location>
        <begin position="1"/>
        <end position="62"/>
    </location>
</feature>
<evidence type="ECO:0000313" key="3">
    <source>
        <dbReference type="Proteomes" id="UP000524450"/>
    </source>
</evidence>
<accession>A0A840FZ87</accession>
<dbReference type="PROSITE" id="PS51063">
    <property type="entry name" value="HTH_CRP_2"/>
    <property type="match status" value="1"/>
</dbReference>
<reference evidence="2 3" key="1">
    <citation type="submission" date="2020-08" db="EMBL/GenBank/DDBJ databases">
        <title>Genomic Encyclopedia of Type Strains, Phase IV (KMG-V): Genome sequencing to study the core and pangenomes of soil and plant-associated prokaryotes.</title>
        <authorList>
            <person name="Whitman W."/>
        </authorList>
    </citation>
    <scope>NUCLEOTIDE SEQUENCE [LARGE SCALE GENOMIC DNA]</scope>
    <source>
        <strain evidence="2 3">34/80</strain>
    </source>
</reference>
<dbReference type="Gene3D" id="1.10.10.10">
    <property type="entry name" value="Winged helix-like DNA-binding domain superfamily/Winged helix DNA-binding domain"/>
    <property type="match status" value="1"/>
</dbReference>
<dbReference type="InterPro" id="IPR012318">
    <property type="entry name" value="HTH_CRP"/>
</dbReference>
<evidence type="ECO:0000313" key="2">
    <source>
        <dbReference type="EMBL" id="MBB4224699.1"/>
    </source>
</evidence>
<name>A0A840FZ87_9BURK</name>
<dbReference type="EMBL" id="JACIFZ010000008">
    <property type="protein sequence ID" value="MBB4224699.1"/>
    <property type="molecule type" value="Genomic_DNA"/>
</dbReference>
<sequence>MLHQLTQLAPVREGGYDKRISQSMIASYSGLSREVVNKTMRDMEQRGLLCRDAHAVHVMHTFALPA</sequence>
<dbReference type="InterPro" id="IPR036390">
    <property type="entry name" value="WH_DNA-bd_sf"/>
</dbReference>
<gene>
    <name evidence="2" type="ORF">GGD71_005495</name>
</gene>
<evidence type="ECO:0000259" key="1">
    <source>
        <dbReference type="PROSITE" id="PS51063"/>
    </source>
</evidence>
<dbReference type="AlphaFoldDB" id="A0A840FZ87"/>
<proteinExistence type="predicted"/>
<protein>
    <submittedName>
        <fullName evidence="2">CRP-like cAMP-binding protein</fullName>
    </submittedName>
</protein>
<dbReference type="Pfam" id="PF13545">
    <property type="entry name" value="HTH_Crp_2"/>
    <property type="match status" value="1"/>
</dbReference>
<dbReference type="SUPFAM" id="SSF46785">
    <property type="entry name" value="Winged helix' DNA-binding domain"/>
    <property type="match status" value="1"/>
</dbReference>
<dbReference type="GO" id="GO:0003677">
    <property type="term" value="F:DNA binding"/>
    <property type="evidence" value="ECO:0007669"/>
    <property type="project" value="InterPro"/>
</dbReference>
<dbReference type="Proteomes" id="UP000524450">
    <property type="component" value="Unassembled WGS sequence"/>
</dbReference>
<comment type="caution">
    <text evidence="2">The sequence shown here is derived from an EMBL/GenBank/DDBJ whole genome shotgun (WGS) entry which is preliminary data.</text>
</comment>
<dbReference type="InterPro" id="IPR036388">
    <property type="entry name" value="WH-like_DNA-bd_sf"/>
</dbReference>
<organism evidence="2 3">
    <name type="scientific">Variovorax guangxiensis</name>
    <dbReference type="NCBI Taxonomy" id="1775474"/>
    <lineage>
        <taxon>Bacteria</taxon>
        <taxon>Pseudomonadati</taxon>
        <taxon>Pseudomonadota</taxon>
        <taxon>Betaproteobacteria</taxon>
        <taxon>Burkholderiales</taxon>
        <taxon>Comamonadaceae</taxon>
        <taxon>Variovorax</taxon>
    </lineage>
</organism>
<dbReference type="GO" id="GO:0006355">
    <property type="term" value="P:regulation of DNA-templated transcription"/>
    <property type="evidence" value="ECO:0007669"/>
    <property type="project" value="InterPro"/>
</dbReference>
<dbReference type="SMART" id="SM00419">
    <property type="entry name" value="HTH_CRP"/>
    <property type="match status" value="1"/>
</dbReference>